<feature type="domain" description="HTH myb-type" evidence="4">
    <location>
        <begin position="403"/>
        <end position="458"/>
    </location>
</feature>
<feature type="compositionally biased region" description="Pro residues" evidence="2">
    <location>
        <begin position="24"/>
        <end position="39"/>
    </location>
</feature>
<dbReference type="InterPro" id="IPR009057">
    <property type="entry name" value="Homeodomain-like_sf"/>
</dbReference>
<dbReference type="InterPro" id="IPR052450">
    <property type="entry name" value="TRBD-Containing_Protein"/>
</dbReference>
<feature type="domain" description="Myb-like" evidence="3">
    <location>
        <begin position="399"/>
        <end position="454"/>
    </location>
</feature>
<evidence type="ECO:0008006" key="7">
    <source>
        <dbReference type="Google" id="ProtNLM"/>
    </source>
</evidence>
<feature type="compositionally biased region" description="Basic residues" evidence="2">
    <location>
        <begin position="360"/>
        <end position="376"/>
    </location>
</feature>
<evidence type="ECO:0000256" key="2">
    <source>
        <dbReference type="SAM" id="MobiDB-lite"/>
    </source>
</evidence>
<comment type="caution">
    <text evidence="5">The sequence shown here is derived from an EMBL/GenBank/DDBJ whole genome shotgun (WGS) entry which is preliminary data.</text>
</comment>
<dbReference type="PANTHER" id="PTHR46734">
    <property type="entry name" value="TELOMERIC REPEAT-BINDING FACTOR 1 TERF1"/>
    <property type="match status" value="1"/>
</dbReference>
<evidence type="ECO:0000259" key="4">
    <source>
        <dbReference type="PROSITE" id="PS51294"/>
    </source>
</evidence>
<evidence type="ECO:0000259" key="3">
    <source>
        <dbReference type="PROSITE" id="PS50090"/>
    </source>
</evidence>
<dbReference type="PANTHER" id="PTHR46734:SF1">
    <property type="entry name" value="TELOMERIC REPEAT-BINDING FACTOR 1"/>
    <property type="match status" value="1"/>
</dbReference>
<dbReference type="Gene3D" id="1.10.246.220">
    <property type="match status" value="1"/>
</dbReference>
<feature type="compositionally biased region" description="Basic and acidic residues" evidence="2">
    <location>
        <begin position="228"/>
        <end position="243"/>
    </location>
</feature>
<dbReference type="SMART" id="SM00717">
    <property type="entry name" value="SANT"/>
    <property type="match status" value="1"/>
</dbReference>
<evidence type="ECO:0000256" key="1">
    <source>
        <dbReference type="ARBA" id="ARBA00023242"/>
    </source>
</evidence>
<dbReference type="CDD" id="cd11660">
    <property type="entry name" value="SANT_TRF"/>
    <property type="match status" value="1"/>
</dbReference>
<keyword evidence="6" id="KW-1185">Reference proteome</keyword>
<dbReference type="InterPro" id="IPR017930">
    <property type="entry name" value="Myb_dom"/>
</dbReference>
<gene>
    <name evidence="5" type="ORF">TeGR_g5422</name>
</gene>
<feature type="compositionally biased region" description="Acidic residues" evidence="2">
    <location>
        <begin position="170"/>
        <end position="183"/>
    </location>
</feature>
<dbReference type="PROSITE" id="PS50090">
    <property type="entry name" value="MYB_LIKE"/>
    <property type="match status" value="1"/>
</dbReference>
<dbReference type="Proteomes" id="UP001165060">
    <property type="component" value="Unassembled WGS sequence"/>
</dbReference>
<feature type="compositionally biased region" description="Low complexity" evidence="2">
    <location>
        <begin position="84"/>
        <end position="94"/>
    </location>
</feature>
<feature type="compositionally biased region" description="Acidic residues" evidence="2">
    <location>
        <begin position="318"/>
        <end position="355"/>
    </location>
</feature>
<evidence type="ECO:0000313" key="5">
    <source>
        <dbReference type="EMBL" id="GMI20131.1"/>
    </source>
</evidence>
<feature type="compositionally biased region" description="Low complexity" evidence="2">
    <location>
        <begin position="259"/>
        <end position="280"/>
    </location>
</feature>
<feature type="compositionally biased region" description="Acidic residues" evidence="2">
    <location>
        <begin position="102"/>
        <end position="113"/>
    </location>
</feature>
<feature type="compositionally biased region" description="Acidic residues" evidence="2">
    <location>
        <begin position="248"/>
        <end position="258"/>
    </location>
</feature>
<organism evidence="5 6">
    <name type="scientific">Tetraparma gracilis</name>
    <dbReference type="NCBI Taxonomy" id="2962635"/>
    <lineage>
        <taxon>Eukaryota</taxon>
        <taxon>Sar</taxon>
        <taxon>Stramenopiles</taxon>
        <taxon>Ochrophyta</taxon>
        <taxon>Bolidophyceae</taxon>
        <taxon>Parmales</taxon>
        <taxon>Triparmaceae</taxon>
        <taxon>Tetraparma</taxon>
    </lineage>
</organism>
<feature type="region of interest" description="Disordered" evidence="2">
    <location>
        <begin position="1"/>
        <end position="409"/>
    </location>
</feature>
<dbReference type="EMBL" id="BRYB01003758">
    <property type="protein sequence ID" value="GMI20131.1"/>
    <property type="molecule type" value="Genomic_DNA"/>
</dbReference>
<proteinExistence type="predicted"/>
<dbReference type="SUPFAM" id="SSF46689">
    <property type="entry name" value="Homeodomain-like"/>
    <property type="match status" value="1"/>
</dbReference>
<accession>A0ABQ6M617</accession>
<keyword evidence="1" id="KW-0539">Nucleus</keyword>
<dbReference type="InterPro" id="IPR001005">
    <property type="entry name" value="SANT/Myb"/>
</dbReference>
<evidence type="ECO:0000313" key="6">
    <source>
        <dbReference type="Proteomes" id="UP001165060"/>
    </source>
</evidence>
<dbReference type="Pfam" id="PF00249">
    <property type="entry name" value="Myb_DNA-binding"/>
    <property type="match status" value="1"/>
</dbReference>
<protein>
    <recommendedName>
        <fullName evidence="7">Myb-like domain-containing protein</fullName>
    </recommendedName>
</protein>
<reference evidence="5 6" key="1">
    <citation type="journal article" date="2023" name="Commun. Biol.">
        <title>Genome analysis of Parmales, the sister group of diatoms, reveals the evolutionary specialization of diatoms from phago-mixotrophs to photoautotrophs.</title>
        <authorList>
            <person name="Ban H."/>
            <person name="Sato S."/>
            <person name="Yoshikawa S."/>
            <person name="Yamada K."/>
            <person name="Nakamura Y."/>
            <person name="Ichinomiya M."/>
            <person name="Sato N."/>
            <person name="Blanc-Mathieu R."/>
            <person name="Endo H."/>
            <person name="Kuwata A."/>
            <person name="Ogata H."/>
        </authorList>
    </citation>
    <scope>NUCLEOTIDE SEQUENCE [LARGE SCALE GENOMIC DNA]</scope>
</reference>
<sequence>MRDVEDLVLPKPQMILSGYMGGPAPLPPAAAPAAPPAAAAPPLAAAAAPEEDGNEENTPPELKAGKGKAPNSQLPDKVLKARQKGGAAKPAKAQPEPPAPEPQEEEEEEEEEGFAMTQAPMAAEVFNDSDLSDGDSAPGMAPEDPDKTVEYPLESLAQDDEMRDSPMPEGGDDDDDEEEEEEDAPKKPRKGGGAGGGYDEDIMAEPKAAEVKAKPKAAAKQAARSPAGKKEAEREKEQAKGEPKGGGGEDESEEEEELIPPGAAAAAVAKVSAAQKKAAANMVPDPLLEALGPAGKRKRSKGKLTHPNKKTAVAVAFDDSDISEGDEDDEPVEAEEVSSEGSDDDSISSNDDSDGDFGKRGRGGTRAKPPPPKKKKSGGEKEKFLPSNKSNATTKIRLPQGQKKKMWSEEEEDCVRKGVERYGAGKWADIKSYYSAQLEYRSSIQIKDKWRNMQKKAGV</sequence>
<name>A0ABQ6M617_9STRA</name>
<feature type="compositionally biased region" description="Basic residues" evidence="2">
    <location>
        <begin position="295"/>
        <end position="309"/>
    </location>
</feature>
<dbReference type="PROSITE" id="PS51294">
    <property type="entry name" value="HTH_MYB"/>
    <property type="match status" value="1"/>
</dbReference>